<dbReference type="EMBL" id="BAABHB010000003">
    <property type="protein sequence ID" value="GAA4403700.1"/>
    <property type="molecule type" value="Genomic_DNA"/>
</dbReference>
<keyword evidence="13" id="KW-1185">Reference proteome</keyword>
<keyword evidence="6 10" id="KW-0653">Protein transport</keyword>
<gene>
    <name evidence="12" type="ORF">GCM10023187_20020</name>
</gene>
<evidence type="ECO:0000256" key="6">
    <source>
        <dbReference type="ARBA" id="ARBA00022927"/>
    </source>
</evidence>
<reference evidence="13" key="1">
    <citation type="journal article" date="2019" name="Int. J. Syst. Evol. Microbiol.">
        <title>The Global Catalogue of Microorganisms (GCM) 10K type strain sequencing project: providing services to taxonomists for standard genome sequencing and annotation.</title>
        <authorList>
            <consortium name="The Broad Institute Genomics Platform"/>
            <consortium name="The Broad Institute Genome Sequencing Center for Infectious Disease"/>
            <person name="Wu L."/>
            <person name="Ma J."/>
        </authorList>
    </citation>
    <scope>NUCLEOTIDE SEQUENCE [LARGE SCALE GENOMIC DNA]</scope>
    <source>
        <strain evidence="13">JCM 17925</strain>
    </source>
</reference>
<evidence type="ECO:0000256" key="8">
    <source>
        <dbReference type="ARBA" id="ARBA00023010"/>
    </source>
</evidence>
<evidence type="ECO:0000256" key="7">
    <source>
        <dbReference type="ARBA" id="ARBA00022989"/>
    </source>
</evidence>
<comment type="function">
    <text evidence="10">Involved in protein export. Participates in an early event of protein translocation.</text>
</comment>
<feature type="region of interest" description="Disordered" evidence="11">
    <location>
        <begin position="84"/>
        <end position="144"/>
    </location>
</feature>
<keyword evidence="4 10" id="KW-1003">Cell membrane</keyword>
<evidence type="ECO:0000256" key="1">
    <source>
        <dbReference type="ARBA" id="ARBA00004651"/>
    </source>
</evidence>
<evidence type="ECO:0000256" key="5">
    <source>
        <dbReference type="ARBA" id="ARBA00022692"/>
    </source>
</evidence>
<dbReference type="PANTHER" id="PTHR34182:SF1">
    <property type="entry name" value="PROTEIN-EXPORT MEMBRANE PROTEIN SECG"/>
    <property type="match status" value="1"/>
</dbReference>
<evidence type="ECO:0000256" key="9">
    <source>
        <dbReference type="ARBA" id="ARBA00023136"/>
    </source>
</evidence>
<keyword evidence="3 10" id="KW-0813">Transport</keyword>
<keyword evidence="8 10" id="KW-0811">Translocation</keyword>
<sequence length="144" mass="14357">MVTATIVIICILTVLLILIVLIQNSKGGGLSGEFGGLGSNQLMGVKKTTDLLEQITWGLGVGIMVLTLASYIMVDKDTTGTQVNSVNVERAQTKSAPGGGLTPAPTQPAPGAAAPGATTPGATTPGAVAPGAQQAPAPQPNQNQ</sequence>
<evidence type="ECO:0000313" key="13">
    <source>
        <dbReference type="Proteomes" id="UP001500936"/>
    </source>
</evidence>
<dbReference type="Proteomes" id="UP001500936">
    <property type="component" value="Unassembled WGS sequence"/>
</dbReference>
<name>A0ABP8KC74_9BACT</name>
<evidence type="ECO:0000256" key="4">
    <source>
        <dbReference type="ARBA" id="ARBA00022475"/>
    </source>
</evidence>
<keyword evidence="9 10" id="KW-0472">Membrane</keyword>
<keyword evidence="7 10" id="KW-1133">Transmembrane helix</keyword>
<feature type="compositionally biased region" description="Low complexity" evidence="11">
    <location>
        <begin position="109"/>
        <end position="144"/>
    </location>
</feature>
<dbReference type="InterPro" id="IPR004692">
    <property type="entry name" value="SecG"/>
</dbReference>
<organism evidence="12 13">
    <name type="scientific">Nibrella viscosa</name>
    <dbReference type="NCBI Taxonomy" id="1084524"/>
    <lineage>
        <taxon>Bacteria</taxon>
        <taxon>Pseudomonadati</taxon>
        <taxon>Bacteroidota</taxon>
        <taxon>Cytophagia</taxon>
        <taxon>Cytophagales</taxon>
        <taxon>Spirosomataceae</taxon>
        <taxon>Nibrella</taxon>
    </lineage>
</organism>
<accession>A0ABP8KC74</accession>
<comment type="similarity">
    <text evidence="2 10">Belongs to the SecG family.</text>
</comment>
<keyword evidence="5 10" id="KW-0812">Transmembrane</keyword>
<evidence type="ECO:0000256" key="2">
    <source>
        <dbReference type="ARBA" id="ARBA00008445"/>
    </source>
</evidence>
<proteinExistence type="inferred from homology"/>
<comment type="caution">
    <text evidence="12">The sequence shown here is derived from an EMBL/GenBank/DDBJ whole genome shotgun (WGS) entry which is preliminary data.</text>
</comment>
<evidence type="ECO:0000256" key="3">
    <source>
        <dbReference type="ARBA" id="ARBA00022448"/>
    </source>
</evidence>
<evidence type="ECO:0000256" key="10">
    <source>
        <dbReference type="RuleBase" id="RU365087"/>
    </source>
</evidence>
<feature type="transmembrane region" description="Helical" evidence="10">
    <location>
        <begin position="55"/>
        <end position="74"/>
    </location>
</feature>
<dbReference type="PANTHER" id="PTHR34182">
    <property type="entry name" value="PROTEIN-EXPORT MEMBRANE PROTEIN SECG"/>
    <property type="match status" value="1"/>
</dbReference>
<dbReference type="RefSeq" id="WP_345266557.1">
    <property type="nucleotide sequence ID" value="NZ_BAABHB010000003.1"/>
</dbReference>
<protein>
    <recommendedName>
        <fullName evidence="10">Protein-export membrane protein SecG</fullName>
    </recommendedName>
</protein>
<evidence type="ECO:0000313" key="12">
    <source>
        <dbReference type="EMBL" id="GAA4403700.1"/>
    </source>
</evidence>
<comment type="subcellular location">
    <subcellularLocation>
        <location evidence="1 10">Cell membrane</location>
        <topology evidence="1 10">Multi-pass membrane protein</topology>
    </subcellularLocation>
</comment>
<evidence type="ECO:0000256" key="11">
    <source>
        <dbReference type="SAM" id="MobiDB-lite"/>
    </source>
</evidence>
<dbReference type="Pfam" id="PF03840">
    <property type="entry name" value="SecG"/>
    <property type="match status" value="1"/>
</dbReference>
<comment type="caution">
    <text evidence="10">Lacks conserved residue(s) required for the propagation of feature annotation.</text>
</comment>
<dbReference type="NCBIfam" id="TIGR00810">
    <property type="entry name" value="secG"/>
    <property type="match status" value="1"/>
</dbReference>